<dbReference type="Gene3D" id="3.10.10.10">
    <property type="entry name" value="HIV Type 1 Reverse Transcriptase, subunit A, domain 1"/>
    <property type="match status" value="1"/>
</dbReference>
<evidence type="ECO:0000313" key="3">
    <source>
        <dbReference type="EMBL" id="GJS74041.1"/>
    </source>
</evidence>
<feature type="region of interest" description="Disordered" evidence="1">
    <location>
        <begin position="180"/>
        <end position="200"/>
    </location>
</feature>
<dbReference type="Proteomes" id="UP001151760">
    <property type="component" value="Unassembled WGS sequence"/>
</dbReference>
<keyword evidence="3" id="KW-0548">Nucleotidyltransferase</keyword>
<evidence type="ECO:0000313" key="4">
    <source>
        <dbReference type="Proteomes" id="UP001151760"/>
    </source>
</evidence>
<dbReference type="Pfam" id="PF00078">
    <property type="entry name" value="RVT_1"/>
    <property type="match status" value="1"/>
</dbReference>
<sequence>MERETAERRLHESRVWNKMFYLDMVRIGAVPKPPSDDEDTERPRKKSKNSTSDGTEGPSEPRGPPTGDEAGVAGAGGAGASSGGAGGAGANGGGADGGGARGGERWWWKPWCGVGGAGSWCWSRGAGDDCDPQPFKGTEGAVGLCQWFEKLESVFRISDCKERDKNGGLEARLMGQIIQDKTDEASEGEKRKGEGDRGGRGSSVYLKIDLRSGYHQLRIREEDIPITAFRTRYGHFEFRVMPFGLTNAPAVFMDLMNCMCKPYLKKFVIVFIDDILIYSKNKEETNGETFEELYFNFSKEAKS</sequence>
<feature type="region of interest" description="Disordered" evidence="1">
    <location>
        <begin position="28"/>
        <end position="102"/>
    </location>
</feature>
<dbReference type="InterPro" id="IPR000477">
    <property type="entry name" value="RT_dom"/>
</dbReference>
<organism evidence="3 4">
    <name type="scientific">Tanacetum coccineum</name>
    <dbReference type="NCBI Taxonomy" id="301880"/>
    <lineage>
        <taxon>Eukaryota</taxon>
        <taxon>Viridiplantae</taxon>
        <taxon>Streptophyta</taxon>
        <taxon>Embryophyta</taxon>
        <taxon>Tracheophyta</taxon>
        <taxon>Spermatophyta</taxon>
        <taxon>Magnoliopsida</taxon>
        <taxon>eudicotyledons</taxon>
        <taxon>Gunneridae</taxon>
        <taxon>Pentapetalae</taxon>
        <taxon>asterids</taxon>
        <taxon>campanulids</taxon>
        <taxon>Asterales</taxon>
        <taxon>Asteraceae</taxon>
        <taxon>Asteroideae</taxon>
        <taxon>Anthemideae</taxon>
        <taxon>Anthemidinae</taxon>
        <taxon>Tanacetum</taxon>
    </lineage>
</organism>
<proteinExistence type="predicted"/>
<dbReference type="GO" id="GO:0003964">
    <property type="term" value="F:RNA-directed DNA polymerase activity"/>
    <property type="evidence" value="ECO:0007669"/>
    <property type="project" value="UniProtKB-KW"/>
</dbReference>
<evidence type="ECO:0000259" key="2">
    <source>
        <dbReference type="Pfam" id="PF00078"/>
    </source>
</evidence>
<dbReference type="InterPro" id="IPR043128">
    <property type="entry name" value="Rev_trsase/Diguanyl_cyclase"/>
</dbReference>
<feature type="compositionally biased region" description="Basic and acidic residues" evidence="1">
    <location>
        <begin position="180"/>
        <end position="199"/>
    </location>
</feature>
<name>A0ABQ4YA78_9ASTR</name>
<keyword evidence="3" id="KW-0808">Transferase</keyword>
<accession>A0ABQ4YA78</accession>
<feature type="compositionally biased region" description="Gly residues" evidence="1">
    <location>
        <begin position="73"/>
        <end position="101"/>
    </location>
</feature>
<reference evidence="3" key="1">
    <citation type="journal article" date="2022" name="Int. J. Mol. Sci.">
        <title>Draft Genome of Tanacetum Coccineum: Genomic Comparison of Closely Related Tanacetum-Family Plants.</title>
        <authorList>
            <person name="Yamashiro T."/>
            <person name="Shiraishi A."/>
            <person name="Nakayama K."/>
            <person name="Satake H."/>
        </authorList>
    </citation>
    <scope>NUCLEOTIDE SEQUENCE</scope>
</reference>
<reference evidence="3" key="2">
    <citation type="submission" date="2022-01" db="EMBL/GenBank/DDBJ databases">
        <authorList>
            <person name="Yamashiro T."/>
            <person name="Shiraishi A."/>
            <person name="Satake H."/>
            <person name="Nakayama K."/>
        </authorList>
    </citation>
    <scope>NUCLEOTIDE SEQUENCE</scope>
</reference>
<dbReference type="InterPro" id="IPR043502">
    <property type="entry name" value="DNA/RNA_pol_sf"/>
</dbReference>
<dbReference type="SUPFAM" id="SSF56672">
    <property type="entry name" value="DNA/RNA polymerases"/>
    <property type="match status" value="1"/>
</dbReference>
<comment type="caution">
    <text evidence="3">The sequence shown here is derived from an EMBL/GenBank/DDBJ whole genome shotgun (WGS) entry which is preliminary data.</text>
</comment>
<feature type="domain" description="Reverse transcriptase" evidence="2">
    <location>
        <begin position="200"/>
        <end position="285"/>
    </location>
</feature>
<dbReference type="InterPro" id="IPR053134">
    <property type="entry name" value="RNA-dir_DNA_polymerase"/>
</dbReference>
<keyword evidence="3" id="KW-0695">RNA-directed DNA polymerase</keyword>
<dbReference type="CDD" id="cd01647">
    <property type="entry name" value="RT_LTR"/>
    <property type="match status" value="1"/>
</dbReference>
<dbReference type="Gene3D" id="3.30.70.270">
    <property type="match status" value="1"/>
</dbReference>
<evidence type="ECO:0000256" key="1">
    <source>
        <dbReference type="SAM" id="MobiDB-lite"/>
    </source>
</evidence>
<gene>
    <name evidence="3" type="ORF">Tco_0706882</name>
</gene>
<dbReference type="PANTHER" id="PTHR24559">
    <property type="entry name" value="TRANSPOSON TY3-I GAG-POL POLYPROTEIN"/>
    <property type="match status" value="1"/>
</dbReference>
<dbReference type="PANTHER" id="PTHR24559:SF427">
    <property type="entry name" value="RNA-DIRECTED DNA POLYMERASE"/>
    <property type="match status" value="1"/>
</dbReference>
<dbReference type="EMBL" id="BQNB010010201">
    <property type="protein sequence ID" value="GJS74041.1"/>
    <property type="molecule type" value="Genomic_DNA"/>
</dbReference>
<keyword evidence="4" id="KW-1185">Reference proteome</keyword>
<protein>
    <submittedName>
        <fullName evidence="3">Reverse transcriptase domain-containing protein</fullName>
    </submittedName>
</protein>